<dbReference type="InterPro" id="IPR049226">
    <property type="entry name" value="DUF6823"/>
</dbReference>
<reference evidence="2 3" key="1">
    <citation type="journal article" date="2013" name="BMC Genomics">
        <title>Reconstruction of the lipid metabolism for the microalga Monoraphidium neglectum from its genome sequence reveals characteristics suitable for biofuel production.</title>
        <authorList>
            <person name="Bogen C."/>
            <person name="Al-Dilaimi A."/>
            <person name="Albersmeier A."/>
            <person name="Wichmann J."/>
            <person name="Grundmann M."/>
            <person name="Rupp O."/>
            <person name="Lauersen K.J."/>
            <person name="Blifernez-Klassen O."/>
            <person name="Kalinowski J."/>
            <person name="Goesmann A."/>
            <person name="Mussgnug J.H."/>
            <person name="Kruse O."/>
        </authorList>
    </citation>
    <scope>NUCLEOTIDE SEQUENCE [LARGE SCALE GENOMIC DNA]</scope>
    <source>
        <strain evidence="2 3">SAG 48.87</strain>
    </source>
</reference>
<protein>
    <submittedName>
        <fullName evidence="2">Uncharacterized protein</fullName>
    </submittedName>
</protein>
<dbReference type="RefSeq" id="XP_013895892.1">
    <property type="nucleotide sequence ID" value="XM_014040438.1"/>
</dbReference>
<organism evidence="2 3">
    <name type="scientific">Monoraphidium neglectum</name>
    <dbReference type="NCBI Taxonomy" id="145388"/>
    <lineage>
        <taxon>Eukaryota</taxon>
        <taxon>Viridiplantae</taxon>
        <taxon>Chlorophyta</taxon>
        <taxon>core chlorophytes</taxon>
        <taxon>Chlorophyceae</taxon>
        <taxon>CS clade</taxon>
        <taxon>Sphaeropleales</taxon>
        <taxon>Selenastraceae</taxon>
        <taxon>Monoraphidium</taxon>
    </lineage>
</organism>
<feature type="compositionally biased region" description="Low complexity" evidence="1">
    <location>
        <begin position="60"/>
        <end position="72"/>
    </location>
</feature>
<name>A0A0D2JAW2_9CHLO</name>
<gene>
    <name evidence="2" type="ORF">MNEG_11088</name>
</gene>
<keyword evidence="3" id="KW-1185">Reference proteome</keyword>
<evidence type="ECO:0000256" key="1">
    <source>
        <dbReference type="SAM" id="MobiDB-lite"/>
    </source>
</evidence>
<feature type="compositionally biased region" description="Basic and acidic residues" evidence="1">
    <location>
        <begin position="140"/>
        <end position="152"/>
    </location>
</feature>
<accession>A0A0D2JAW2</accession>
<feature type="region of interest" description="Disordered" evidence="1">
    <location>
        <begin position="60"/>
        <end position="83"/>
    </location>
</feature>
<dbReference type="EMBL" id="KK102805">
    <property type="protein sequence ID" value="KIY96872.1"/>
    <property type="molecule type" value="Genomic_DNA"/>
</dbReference>
<dbReference type="Pfam" id="PF20709">
    <property type="entry name" value="DUF6823"/>
    <property type="match status" value="1"/>
</dbReference>
<dbReference type="KEGG" id="mng:MNEG_11088"/>
<feature type="region of interest" description="Disordered" evidence="1">
    <location>
        <begin position="119"/>
        <end position="152"/>
    </location>
</feature>
<dbReference type="GeneID" id="25728315"/>
<dbReference type="Proteomes" id="UP000054498">
    <property type="component" value="Unassembled WGS sequence"/>
</dbReference>
<dbReference type="AlphaFoldDB" id="A0A0D2JAW2"/>
<proteinExistence type="predicted"/>
<evidence type="ECO:0000313" key="2">
    <source>
        <dbReference type="EMBL" id="KIY96872.1"/>
    </source>
</evidence>
<dbReference type="OrthoDB" id="199317at2759"/>
<sequence length="225" mass="24424">MALVAQTRGLRVSSGRAAAGSRRPVARVQALFGFGAKKEEGNSDKDEQFRIQQVRAAPRAGLLRRAARGAAPSTRTSRMPRSPIAPDICGRAGGGPAAAGVAARRIAELLEKRRTGQAIKEAGERRRKVSETMASRKAARREEREALGRGEMPESLANWKPYKKSEDAEGTGGIIIPLNPLGLRMYDEGERFDLRSPYSDDGWVDPDETDAFAGIKNIGKKLVRS</sequence>
<evidence type="ECO:0000313" key="3">
    <source>
        <dbReference type="Proteomes" id="UP000054498"/>
    </source>
</evidence>